<reference evidence="6" key="1">
    <citation type="journal article" date="2019" name="Int. J. Syst. Evol. Microbiol.">
        <title>The Global Catalogue of Microorganisms (GCM) 10K type strain sequencing project: providing services to taxonomists for standard genome sequencing and annotation.</title>
        <authorList>
            <consortium name="The Broad Institute Genomics Platform"/>
            <consortium name="The Broad Institute Genome Sequencing Center for Infectious Disease"/>
            <person name="Wu L."/>
            <person name="Ma J."/>
        </authorList>
    </citation>
    <scope>NUCLEOTIDE SEQUENCE [LARGE SCALE GENOMIC DNA]</scope>
    <source>
        <strain evidence="6">JCM 30846</strain>
    </source>
</reference>
<evidence type="ECO:0000313" key="5">
    <source>
        <dbReference type="EMBL" id="GAA3751833.1"/>
    </source>
</evidence>
<dbReference type="InterPro" id="IPR034611">
    <property type="entry name" value="D-tartrate_dehydratase"/>
</dbReference>
<dbReference type="SFLD" id="SFLDS00001">
    <property type="entry name" value="Enolase"/>
    <property type="match status" value="1"/>
</dbReference>
<dbReference type="InterPro" id="IPR029065">
    <property type="entry name" value="Enolase_C-like"/>
</dbReference>
<dbReference type="Proteomes" id="UP001499884">
    <property type="component" value="Unassembled WGS sequence"/>
</dbReference>
<comment type="caution">
    <text evidence="5">The sequence shown here is derived from an EMBL/GenBank/DDBJ whole genome shotgun (WGS) entry which is preliminary data.</text>
</comment>
<evidence type="ECO:0000313" key="6">
    <source>
        <dbReference type="Proteomes" id="UP001499884"/>
    </source>
</evidence>
<dbReference type="RefSeq" id="WP_345652956.1">
    <property type="nucleotide sequence ID" value="NZ_BAABEP010000055.1"/>
</dbReference>
<keyword evidence="2" id="KW-0479">Metal-binding</keyword>
<accession>A0ABP7G1U6</accession>
<evidence type="ECO:0000256" key="1">
    <source>
        <dbReference type="ARBA" id="ARBA00001946"/>
    </source>
</evidence>
<gene>
    <name evidence="5" type="ORF">GCM10023082_54570</name>
</gene>
<comment type="cofactor">
    <cofactor evidence="1">
        <name>Mg(2+)</name>
        <dbReference type="ChEBI" id="CHEBI:18420"/>
    </cofactor>
</comment>
<feature type="domain" description="Mandelate racemase/muconate lactonizing enzyme C-terminal" evidence="4">
    <location>
        <begin position="165"/>
        <end position="262"/>
    </location>
</feature>
<keyword evidence="6" id="KW-1185">Reference proteome</keyword>
<dbReference type="PANTHER" id="PTHR13794:SF58">
    <property type="entry name" value="MITOCHONDRIAL ENOLASE SUPERFAMILY MEMBER 1"/>
    <property type="match status" value="1"/>
</dbReference>
<protein>
    <submittedName>
        <fullName evidence="5">Mandelate racemase/muconate lactonizing enzyme family protein</fullName>
    </submittedName>
</protein>
<dbReference type="PANTHER" id="PTHR13794">
    <property type="entry name" value="ENOLASE SUPERFAMILY, MANDELATE RACEMASE"/>
    <property type="match status" value="1"/>
</dbReference>
<dbReference type="Gene3D" id="3.20.20.120">
    <property type="entry name" value="Enolase-like C-terminal domain"/>
    <property type="match status" value="1"/>
</dbReference>
<dbReference type="Gene3D" id="3.30.390.10">
    <property type="entry name" value="Enolase-like, N-terminal domain"/>
    <property type="match status" value="1"/>
</dbReference>
<evidence type="ECO:0000259" key="4">
    <source>
        <dbReference type="SMART" id="SM00922"/>
    </source>
</evidence>
<dbReference type="SFLD" id="SFLDF00118">
    <property type="entry name" value="D-tartrate_dehydratase"/>
    <property type="match status" value="1"/>
</dbReference>
<dbReference type="InterPro" id="IPR046945">
    <property type="entry name" value="RHMD-like"/>
</dbReference>
<dbReference type="EMBL" id="BAABEP010000055">
    <property type="protein sequence ID" value="GAA3751833.1"/>
    <property type="molecule type" value="Genomic_DNA"/>
</dbReference>
<dbReference type="InterPro" id="IPR029017">
    <property type="entry name" value="Enolase-like_N"/>
</dbReference>
<evidence type="ECO:0000256" key="3">
    <source>
        <dbReference type="ARBA" id="ARBA00022842"/>
    </source>
</evidence>
<dbReference type="SUPFAM" id="SSF51604">
    <property type="entry name" value="Enolase C-terminal domain-like"/>
    <property type="match status" value="1"/>
</dbReference>
<dbReference type="Pfam" id="PF13378">
    <property type="entry name" value="MR_MLE_C"/>
    <property type="match status" value="1"/>
</dbReference>
<name>A0ABP7G1U6_9ACTN</name>
<proteinExistence type="predicted"/>
<dbReference type="SUPFAM" id="SSF54826">
    <property type="entry name" value="Enolase N-terminal domain-like"/>
    <property type="match status" value="1"/>
</dbReference>
<evidence type="ECO:0000256" key="2">
    <source>
        <dbReference type="ARBA" id="ARBA00022723"/>
    </source>
</evidence>
<dbReference type="InterPro" id="IPR013342">
    <property type="entry name" value="Mandelate_racemase_C"/>
</dbReference>
<sequence>MRIVEIREAAVPLRGAEANALVSFAGHTVSLVAVVTDAHRGGRPVTGVAFGSIGRFAQSGILRDRMIPRVLAADPGTLLDATCAAFDPAAVADAALTDEKPGGHGDRATAAAALELAVWDANARLADEPAYATLARHFGRPLPEGAAPAVEAYAAGGYYYAEGSGRSLSAELRRYQDMGFTSFKIKIGGAPLTADLARVEEALTVAGDGSALAVDANGRFGTDDALRWAKALRGYGLRWYEEPGDPLDYRLLADTAAVYPLPLATGENLFSTADVRNLLRYGGLRQGTDLFQMDAGLSYGATEYAAMLDLLEEHGFARTQARPHGGHLINLHLVAALGAGGCEAYPGVFEPFGGYPGECLLGGGLVRPPQTPGFGLELMPGLREEIAALTA</sequence>
<keyword evidence="3" id="KW-0460">Magnesium</keyword>
<dbReference type="InterPro" id="IPR036849">
    <property type="entry name" value="Enolase-like_C_sf"/>
</dbReference>
<dbReference type="SFLD" id="SFLDG00179">
    <property type="entry name" value="mandelate_racemase"/>
    <property type="match status" value="1"/>
</dbReference>
<organism evidence="5 6">
    <name type="scientific">Streptomyces tremellae</name>
    <dbReference type="NCBI Taxonomy" id="1124239"/>
    <lineage>
        <taxon>Bacteria</taxon>
        <taxon>Bacillati</taxon>
        <taxon>Actinomycetota</taxon>
        <taxon>Actinomycetes</taxon>
        <taxon>Kitasatosporales</taxon>
        <taxon>Streptomycetaceae</taxon>
        <taxon>Streptomyces</taxon>
    </lineage>
</organism>
<dbReference type="SMART" id="SM00922">
    <property type="entry name" value="MR_MLE"/>
    <property type="match status" value="1"/>
</dbReference>